<dbReference type="PATRIC" id="fig|136857.5.peg.1329"/>
<reference evidence="2" key="2">
    <citation type="submission" date="2015-05" db="EMBL/GenBank/DDBJ databases">
        <title>Complete genome sequence of Corynebacterium testudinoris DSM 44614, recovered from necrotic lesions in the mouth of a tortoise.</title>
        <authorList>
            <person name="Ruckert C."/>
            <person name="Albersmeier A."/>
            <person name="Winkler A."/>
            <person name="Tauch A."/>
        </authorList>
    </citation>
    <scope>NUCLEOTIDE SEQUENCE [LARGE SCALE GENOMIC DNA]</scope>
    <source>
        <strain evidence="2">DSM 44614</strain>
    </source>
</reference>
<name>A0A0G3H7P7_9CORY</name>
<accession>A0A0G3H7P7</accession>
<sequence>MASMTIRAEFQPAVDEFIATLTDFSTGSYLKDEDKEFWEQPFDPAVLPELRGILEKLLDGLDALPADPTSELLVAVVNKTVGDLETFNTAHHDAVLEPEEKAELNQIIRDASAATGAEDEALADLPELD</sequence>
<protein>
    <submittedName>
        <fullName evidence="1">Uncharacterized protein</fullName>
    </submittedName>
</protein>
<gene>
    <name evidence="1" type="ORF">CTEST_06685</name>
</gene>
<organism evidence="1 2">
    <name type="scientific">Corynebacterium testudinoris</name>
    <dbReference type="NCBI Taxonomy" id="136857"/>
    <lineage>
        <taxon>Bacteria</taxon>
        <taxon>Bacillati</taxon>
        <taxon>Actinomycetota</taxon>
        <taxon>Actinomycetes</taxon>
        <taxon>Mycobacteriales</taxon>
        <taxon>Corynebacteriaceae</taxon>
        <taxon>Corynebacterium</taxon>
    </lineage>
</organism>
<dbReference type="EMBL" id="CP011545">
    <property type="protein sequence ID" value="AKK08775.1"/>
    <property type="molecule type" value="Genomic_DNA"/>
</dbReference>
<dbReference type="KEGG" id="cted:CTEST_06685"/>
<keyword evidence="2" id="KW-1185">Reference proteome</keyword>
<proteinExistence type="predicted"/>
<evidence type="ECO:0000313" key="2">
    <source>
        <dbReference type="Proteomes" id="UP000035540"/>
    </source>
</evidence>
<dbReference type="STRING" id="136857.CTEST_06685"/>
<dbReference type="AlphaFoldDB" id="A0A0G3H7P7"/>
<evidence type="ECO:0000313" key="1">
    <source>
        <dbReference type="EMBL" id="AKK08775.1"/>
    </source>
</evidence>
<dbReference type="Proteomes" id="UP000035540">
    <property type="component" value="Chromosome"/>
</dbReference>
<reference evidence="1 2" key="1">
    <citation type="journal article" date="2015" name="Genome Announc.">
        <title>Complete Genome Sequence of the Type Strain Corynebacterium testudinoris DSM 44614, Recovered from Necrotic Lesions in the Mouth of a Tortoise.</title>
        <authorList>
            <person name="Ruckert C."/>
            <person name="Kriete M."/>
            <person name="Jaenicke S."/>
            <person name="Winkler A."/>
            <person name="Tauch A."/>
        </authorList>
    </citation>
    <scope>NUCLEOTIDE SEQUENCE [LARGE SCALE GENOMIC DNA]</scope>
    <source>
        <strain evidence="1 2">DSM 44614</strain>
    </source>
</reference>